<sequence length="167" mass="18123">MHEAEVDVKIGVITVSTSRYEKYGDVGLEDLEKVDDESGKTIVEAFKDSIVAYKLVPDDTKKILKAVLEMEADVVILTGGTGLNPRDVTVEALEGIFDKKMEGFGEVFRYESLKEIGYNAILSRATAGVVNGKVVFALPGSKKAVELGVKIIKDVLKHVVSHAKGLK</sequence>
<dbReference type="InterPro" id="IPR036425">
    <property type="entry name" value="MoaB/Mog-like_dom_sf"/>
</dbReference>
<comment type="similarity">
    <text evidence="1">Belongs to the MoaB/Mog family.</text>
</comment>
<dbReference type="PIRSF" id="PIRSF006443">
    <property type="entry name" value="MoaB"/>
    <property type="match status" value="1"/>
</dbReference>
<evidence type="ECO:0000256" key="2">
    <source>
        <dbReference type="ARBA" id="ARBA00023150"/>
    </source>
</evidence>
<dbReference type="RefSeq" id="WP_012965808.1">
    <property type="nucleotide sequence ID" value="NC_013849.1"/>
</dbReference>
<name>D3RYA2_FERPA</name>
<feature type="domain" description="MoaB/Mog" evidence="3">
    <location>
        <begin position="11"/>
        <end position="159"/>
    </location>
</feature>
<proteinExistence type="inferred from homology"/>
<dbReference type="InterPro" id="IPR001453">
    <property type="entry name" value="MoaB/Mog_dom"/>
</dbReference>
<gene>
    <name evidence="4" type="ordered locus">Ferp_1311</name>
</gene>
<dbReference type="eggNOG" id="arCOG00214">
    <property type="taxonomic scope" value="Archaea"/>
</dbReference>
<keyword evidence="5" id="KW-1185">Reference proteome</keyword>
<dbReference type="PANTHER" id="PTHR43232:SF2">
    <property type="entry name" value="MOLYBDENUM COFACTOR BIOSYNTHESIS PROTEIN B"/>
    <property type="match status" value="1"/>
</dbReference>
<dbReference type="CDD" id="cd00886">
    <property type="entry name" value="MogA_MoaB"/>
    <property type="match status" value="1"/>
</dbReference>
<evidence type="ECO:0000313" key="5">
    <source>
        <dbReference type="Proteomes" id="UP000002613"/>
    </source>
</evidence>
<keyword evidence="2" id="KW-0501">Molybdenum cofactor biosynthesis</keyword>
<dbReference type="SUPFAM" id="SSF53218">
    <property type="entry name" value="Molybdenum cofactor biosynthesis proteins"/>
    <property type="match status" value="1"/>
</dbReference>
<evidence type="ECO:0000259" key="3">
    <source>
        <dbReference type="SMART" id="SM00852"/>
    </source>
</evidence>
<dbReference type="SMART" id="SM00852">
    <property type="entry name" value="MoCF_biosynth"/>
    <property type="match status" value="1"/>
</dbReference>
<dbReference type="PROSITE" id="PS01078">
    <property type="entry name" value="MOCF_BIOSYNTHESIS_1"/>
    <property type="match status" value="1"/>
</dbReference>
<reference evidence="5" key="1">
    <citation type="submission" date="2010-02" db="EMBL/GenBank/DDBJ databases">
        <title>Complete sequence of Ferroglobus placidus DSM 10642.</title>
        <authorList>
            <consortium name="US DOE Joint Genome Institute"/>
            <person name="Lucas S."/>
            <person name="Copeland A."/>
            <person name="Lapidus A."/>
            <person name="Cheng J.-F."/>
            <person name="Bruce D."/>
            <person name="Goodwin L."/>
            <person name="Pitluck S."/>
            <person name="Saunders E."/>
            <person name="Brettin T."/>
            <person name="Detter J.C."/>
            <person name="Han C."/>
            <person name="Tapia R."/>
            <person name="Larimer F."/>
            <person name="Land M."/>
            <person name="Hauser L."/>
            <person name="Kyrpides N."/>
            <person name="Ivanova N."/>
            <person name="Holmes D."/>
            <person name="Lovley D."/>
            <person name="Kyrpides N."/>
            <person name="Anderson I.J."/>
            <person name="Woyke T."/>
        </authorList>
    </citation>
    <scope>NUCLEOTIDE SEQUENCE [LARGE SCALE GENOMIC DNA]</scope>
    <source>
        <strain evidence="5">DSM 10642 / AEDII12DO</strain>
    </source>
</reference>
<evidence type="ECO:0000313" key="4">
    <source>
        <dbReference type="EMBL" id="ADC65465.1"/>
    </source>
</evidence>
<organism evidence="4 5">
    <name type="scientific">Ferroglobus placidus (strain DSM 10642 / AEDII12DO)</name>
    <dbReference type="NCBI Taxonomy" id="589924"/>
    <lineage>
        <taxon>Archaea</taxon>
        <taxon>Methanobacteriati</taxon>
        <taxon>Methanobacteriota</taxon>
        <taxon>Archaeoglobi</taxon>
        <taxon>Archaeoglobales</taxon>
        <taxon>Archaeoglobaceae</taxon>
        <taxon>Ferroglobus</taxon>
    </lineage>
</organism>
<protein>
    <submittedName>
        <fullName evidence="4">Molybdenum cofactor synthesis domain protein</fullName>
    </submittedName>
</protein>
<dbReference type="KEGG" id="fpl:Ferp_1311"/>
<dbReference type="PANTHER" id="PTHR43232">
    <property type="entry name" value="MOLYBDENUM COFACTOR BIOSYNTHESIS PROTEIN B"/>
    <property type="match status" value="1"/>
</dbReference>
<dbReference type="OrthoDB" id="205337at2157"/>
<dbReference type="GO" id="GO:0005829">
    <property type="term" value="C:cytosol"/>
    <property type="evidence" value="ECO:0007669"/>
    <property type="project" value="TreeGrafter"/>
</dbReference>
<dbReference type="AlphaFoldDB" id="D3RYA2"/>
<dbReference type="Proteomes" id="UP000002613">
    <property type="component" value="Chromosome"/>
</dbReference>
<dbReference type="EMBL" id="CP001899">
    <property type="protein sequence ID" value="ADC65465.1"/>
    <property type="molecule type" value="Genomic_DNA"/>
</dbReference>
<dbReference type="STRING" id="589924.Ferp_1311"/>
<dbReference type="GO" id="GO:0006777">
    <property type="term" value="P:Mo-molybdopterin cofactor biosynthetic process"/>
    <property type="evidence" value="ECO:0007669"/>
    <property type="project" value="UniProtKB-KW"/>
</dbReference>
<accession>D3RYA2</accession>
<evidence type="ECO:0000256" key="1">
    <source>
        <dbReference type="ARBA" id="ARBA00006112"/>
    </source>
</evidence>
<dbReference type="Gene3D" id="3.40.980.10">
    <property type="entry name" value="MoaB/Mog-like domain"/>
    <property type="match status" value="1"/>
</dbReference>
<dbReference type="PaxDb" id="589924-Ferp_1311"/>
<dbReference type="GeneID" id="8778824"/>
<reference evidence="4 5" key="2">
    <citation type="journal article" date="2011" name="Stand. Genomic Sci.">
        <title>Complete genome sequence of Ferroglobus placidus AEDII12DO.</title>
        <authorList>
            <person name="Anderson I."/>
            <person name="Risso C."/>
            <person name="Holmes D."/>
            <person name="Lucas S."/>
            <person name="Copeland A."/>
            <person name="Lapidus A."/>
            <person name="Cheng J.F."/>
            <person name="Bruce D."/>
            <person name="Goodwin L."/>
            <person name="Pitluck S."/>
            <person name="Saunders E."/>
            <person name="Brettin T."/>
            <person name="Detter J.C."/>
            <person name="Han C."/>
            <person name="Tapia R."/>
            <person name="Larimer F."/>
            <person name="Land M."/>
            <person name="Hauser L."/>
            <person name="Woyke T."/>
            <person name="Lovley D."/>
            <person name="Kyrpides N."/>
            <person name="Ivanova N."/>
        </authorList>
    </citation>
    <scope>NUCLEOTIDE SEQUENCE [LARGE SCALE GENOMIC DNA]</scope>
    <source>
        <strain evidence="5">DSM 10642 / AEDII12DO</strain>
    </source>
</reference>
<dbReference type="HOGENOM" id="CLU_077358_2_3_2"/>
<dbReference type="Pfam" id="PF00994">
    <property type="entry name" value="MoCF_biosynth"/>
    <property type="match status" value="1"/>
</dbReference>
<dbReference type="InterPro" id="IPR012245">
    <property type="entry name" value="MoaB"/>
</dbReference>
<dbReference type="InterPro" id="IPR008284">
    <property type="entry name" value="MoCF_biosynth_CS"/>
</dbReference>
<dbReference type="NCBIfam" id="TIGR00177">
    <property type="entry name" value="molyb_syn"/>
    <property type="match status" value="1"/>
</dbReference>